<evidence type="ECO:0000313" key="2">
    <source>
        <dbReference type="Proteomes" id="UP000007799"/>
    </source>
</evidence>
<dbReference type="Proteomes" id="UP000007799">
    <property type="component" value="Unassembled WGS sequence"/>
</dbReference>
<gene>
    <name evidence="1" type="ORF">PTSG_09132</name>
</gene>
<dbReference type="RefSeq" id="XP_004989386.1">
    <property type="nucleotide sequence ID" value="XM_004989329.1"/>
</dbReference>
<keyword evidence="2" id="KW-1185">Reference proteome</keyword>
<dbReference type="GeneID" id="16069931"/>
<dbReference type="InParanoid" id="F2UMT8"/>
<reference evidence="1" key="1">
    <citation type="submission" date="2009-08" db="EMBL/GenBank/DDBJ databases">
        <title>Annotation of Salpingoeca rosetta.</title>
        <authorList>
            <consortium name="The Broad Institute Genome Sequencing Platform"/>
            <person name="Russ C."/>
            <person name="Cuomo C."/>
            <person name="Burger G."/>
            <person name="Gray M.W."/>
            <person name="Holland P.W.H."/>
            <person name="King N."/>
            <person name="Lang F.B.F."/>
            <person name="Roger A.J."/>
            <person name="Ruiz-Trillo I."/>
            <person name="Young S.K."/>
            <person name="Zeng Q."/>
            <person name="Gargeya S."/>
            <person name="Alvarado L."/>
            <person name="Berlin A."/>
            <person name="Chapman S.B."/>
            <person name="Chen Z."/>
            <person name="Freedman E."/>
            <person name="Gellesch M."/>
            <person name="Goldberg J."/>
            <person name="Griggs A."/>
            <person name="Gujja S."/>
            <person name="Heilman E."/>
            <person name="Heiman D."/>
            <person name="Howarth C."/>
            <person name="Mehta T."/>
            <person name="Neiman D."/>
            <person name="Pearson M."/>
            <person name="Roberts A."/>
            <person name="Saif S."/>
            <person name="Shea T."/>
            <person name="Shenoy N."/>
            <person name="Sisk P."/>
            <person name="Stolte C."/>
            <person name="Sykes S."/>
            <person name="White J."/>
            <person name="Yandava C."/>
            <person name="Haas B."/>
            <person name="Nusbaum C."/>
            <person name="Birren B."/>
        </authorList>
    </citation>
    <scope>NUCLEOTIDE SEQUENCE [LARGE SCALE GENOMIC DNA]</scope>
    <source>
        <strain evidence="1">ATCC 50818</strain>
    </source>
</reference>
<organism evidence="2">
    <name type="scientific">Salpingoeca rosetta (strain ATCC 50818 / BSB-021)</name>
    <dbReference type="NCBI Taxonomy" id="946362"/>
    <lineage>
        <taxon>Eukaryota</taxon>
        <taxon>Choanoflagellata</taxon>
        <taxon>Craspedida</taxon>
        <taxon>Salpingoecidae</taxon>
        <taxon>Salpingoeca</taxon>
    </lineage>
</organism>
<evidence type="ECO:0000313" key="1">
    <source>
        <dbReference type="EMBL" id="EGD78437.1"/>
    </source>
</evidence>
<sequence>MDQLLLPMIEDDGGAEEVLSELWTIRGPPLYRGYPGSAAALKQEARDVLANSTFRKKCRQIGVGATTHRLRIVRQSGLPPMRVLPAAWLKARNGACRIPRSHEGLTVDAEQAVCIASISKCRPVIVMVSHHHFGPHSDKPDDEDNSNAKALFEFTKWLEWRIRIKGVTGVPKSKHPLIFLWIDWPCIDQGPDIPETEESMPQLMEARAPYIESLSVYTACCHLTACIEGVDTDDHDSDPWCLVQRIAAYVYIPNGQMPFIVQTGFVHQQQIPAKGRRSLIDPLEHLDNASAHDAPYIQHLTQALMRSATIVTRPETNSDNLCAECLRAHPTPLAWALCMTLCLGGICDVGVANVCQSCCSPCARFQSLQAGNAFPVLELRADTVMMQEPMGDDGDEDDLVVINLAGSRFGSRHHHTGEADA</sequence>
<protein>
    <recommendedName>
        <fullName evidence="3">Heterokaryon incompatibility domain-containing protein</fullName>
    </recommendedName>
</protein>
<name>F2UMT8_SALR5</name>
<evidence type="ECO:0008006" key="3">
    <source>
        <dbReference type="Google" id="ProtNLM"/>
    </source>
</evidence>
<dbReference type="KEGG" id="sre:PTSG_09132"/>
<dbReference type="EMBL" id="GL832983">
    <property type="protein sequence ID" value="EGD78437.1"/>
    <property type="molecule type" value="Genomic_DNA"/>
</dbReference>
<dbReference type="AlphaFoldDB" id="F2UMT8"/>
<proteinExistence type="predicted"/>
<accession>F2UMT8</accession>